<dbReference type="PANTHER" id="PTHR31871">
    <property type="entry name" value="OS02G0137100 PROTEIN"/>
    <property type="match status" value="1"/>
</dbReference>
<dbReference type="AlphaFoldDB" id="A0AAV8S6T6"/>
<dbReference type="Proteomes" id="UP001159364">
    <property type="component" value="Unassembled WGS sequence"/>
</dbReference>
<protein>
    <submittedName>
        <fullName evidence="2">Uncharacterized protein</fullName>
    </submittedName>
</protein>
<evidence type="ECO:0000256" key="1">
    <source>
        <dbReference type="SAM" id="MobiDB-lite"/>
    </source>
</evidence>
<dbReference type="Pfam" id="PF09713">
    <property type="entry name" value="A_thal_3526"/>
    <property type="match status" value="1"/>
</dbReference>
<organism evidence="2 3">
    <name type="scientific">Erythroxylum novogranatense</name>
    <dbReference type="NCBI Taxonomy" id="1862640"/>
    <lineage>
        <taxon>Eukaryota</taxon>
        <taxon>Viridiplantae</taxon>
        <taxon>Streptophyta</taxon>
        <taxon>Embryophyta</taxon>
        <taxon>Tracheophyta</taxon>
        <taxon>Spermatophyta</taxon>
        <taxon>Magnoliopsida</taxon>
        <taxon>eudicotyledons</taxon>
        <taxon>Gunneridae</taxon>
        <taxon>Pentapetalae</taxon>
        <taxon>rosids</taxon>
        <taxon>fabids</taxon>
        <taxon>Malpighiales</taxon>
        <taxon>Erythroxylaceae</taxon>
        <taxon>Erythroxylum</taxon>
    </lineage>
</organism>
<feature type="region of interest" description="Disordered" evidence="1">
    <location>
        <begin position="272"/>
        <end position="293"/>
    </location>
</feature>
<comment type="caution">
    <text evidence="2">The sequence shown here is derived from an EMBL/GenBank/DDBJ whole genome shotgun (WGS) entry which is preliminary data.</text>
</comment>
<dbReference type="NCBIfam" id="TIGR01589">
    <property type="entry name" value="A_thal_3526"/>
    <property type="match status" value="1"/>
</dbReference>
<sequence length="311" mass="34941">MKPSTSMNVGRKITPELVQTVQNLIEICIQLYMTKDEVVETLSERAKIEPGCTITIWERLVKENLVFFAQYYARLEVIRQINLYNEYLKMQSDITEACKSIISSSSLKNQLRPPLVSNPPLGYTNIPQSFFPSSSHHHHPYNASTMPTGYFNVNQPGYSNMPQPVIQQPFHLPANFNFYMSGVRLGTSESAPTNLNHGKQCMAEIVPPTFQYSSTVHTSPQNITVVHNSDVQELQVSDYGTDTFKETLDRVSLPIPWNLSSSDLNPDLVDLGDHGKEADYSNPGTSIAPSPPEIDTDFTTCFQRNVNLFST</sequence>
<reference evidence="2 3" key="1">
    <citation type="submission" date="2021-09" db="EMBL/GenBank/DDBJ databases">
        <title>Genomic insights and catalytic innovation underlie evolution of tropane alkaloids biosynthesis.</title>
        <authorList>
            <person name="Wang Y.-J."/>
            <person name="Tian T."/>
            <person name="Huang J.-P."/>
            <person name="Huang S.-X."/>
        </authorList>
    </citation>
    <scope>NUCLEOTIDE SEQUENCE [LARGE SCALE GENOMIC DNA]</scope>
    <source>
        <strain evidence="2">KIB-2018</strain>
        <tissue evidence="2">Leaf</tissue>
    </source>
</reference>
<dbReference type="EMBL" id="JAIWQS010000058">
    <property type="protein sequence ID" value="KAJ8747879.1"/>
    <property type="molecule type" value="Genomic_DNA"/>
</dbReference>
<dbReference type="PANTHER" id="PTHR31871:SF61">
    <property type="entry name" value="OS06G0705300 PROTEIN"/>
    <property type="match status" value="1"/>
</dbReference>
<accession>A0AAV8S6T6</accession>
<name>A0AAV8S6T6_9ROSI</name>
<evidence type="ECO:0000313" key="3">
    <source>
        <dbReference type="Proteomes" id="UP001159364"/>
    </source>
</evidence>
<dbReference type="InterPro" id="IPR006476">
    <property type="entry name" value="CHP01589_pln"/>
</dbReference>
<proteinExistence type="predicted"/>
<gene>
    <name evidence="2" type="ORF">K2173_013047</name>
</gene>
<evidence type="ECO:0000313" key="2">
    <source>
        <dbReference type="EMBL" id="KAJ8747879.1"/>
    </source>
</evidence>
<keyword evidence="3" id="KW-1185">Reference proteome</keyword>